<dbReference type="AlphaFoldDB" id="A0A5B7IT05"/>
<proteinExistence type="predicted"/>
<sequence length="62" mass="6945">MKTPKRAPLDKNLESAHRPDHGTQNAYIQKRLALSPRQISKATETTSRVVKSVSPVHNVEIL</sequence>
<protein>
    <submittedName>
        <fullName evidence="2">Uncharacterized protein</fullName>
    </submittedName>
</protein>
<reference evidence="2 3" key="1">
    <citation type="submission" date="2019-05" db="EMBL/GenBank/DDBJ databases">
        <title>Another draft genome of Portunus trituberculatus and its Hox gene families provides insights of decapod evolution.</title>
        <authorList>
            <person name="Jeong J.-H."/>
            <person name="Song I."/>
            <person name="Kim S."/>
            <person name="Choi T."/>
            <person name="Kim D."/>
            <person name="Ryu S."/>
            <person name="Kim W."/>
        </authorList>
    </citation>
    <scope>NUCLEOTIDE SEQUENCE [LARGE SCALE GENOMIC DNA]</scope>
    <source>
        <tissue evidence="2">Muscle</tissue>
    </source>
</reference>
<feature type="region of interest" description="Disordered" evidence="1">
    <location>
        <begin position="1"/>
        <end position="24"/>
    </location>
</feature>
<name>A0A5B7IT05_PORTR</name>
<organism evidence="2 3">
    <name type="scientific">Portunus trituberculatus</name>
    <name type="common">Swimming crab</name>
    <name type="synonym">Neptunus trituberculatus</name>
    <dbReference type="NCBI Taxonomy" id="210409"/>
    <lineage>
        <taxon>Eukaryota</taxon>
        <taxon>Metazoa</taxon>
        <taxon>Ecdysozoa</taxon>
        <taxon>Arthropoda</taxon>
        <taxon>Crustacea</taxon>
        <taxon>Multicrustacea</taxon>
        <taxon>Malacostraca</taxon>
        <taxon>Eumalacostraca</taxon>
        <taxon>Eucarida</taxon>
        <taxon>Decapoda</taxon>
        <taxon>Pleocyemata</taxon>
        <taxon>Brachyura</taxon>
        <taxon>Eubrachyura</taxon>
        <taxon>Portunoidea</taxon>
        <taxon>Portunidae</taxon>
        <taxon>Portuninae</taxon>
        <taxon>Portunus</taxon>
    </lineage>
</organism>
<evidence type="ECO:0000313" key="3">
    <source>
        <dbReference type="Proteomes" id="UP000324222"/>
    </source>
</evidence>
<dbReference type="Proteomes" id="UP000324222">
    <property type="component" value="Unassembled WGS sequence"/>
</dbReference>
<gene>
    <name evidence="2" type="ORF">E2C01_080057</name>
</gene>
<evidence type="ECO:0000256" key="1">
    <source>
        <dbReference type="SAM" id="MobiDB-lite"/>
    </source>
</evidence>
<evidence type="ECO:0000313" key="2">
    <source>
        <dbReference type="EMBL" id="MPC85289.1"/>
    </source>
</evidence>
<dbReference type="EMBL" id="VSRR010067926">
    <property type="protein sequence ID" value="MPC85289.1"/>
    <property type="molecule type" value="Genomic_DNA"/>
</dbReference>
<feature type="compositionally biased region" description="Basic and acidic residues" evidence="1">
    <location>
        <begin position="7"/>
        <end position="21"/>
    </location>
</feature>
<accession>A0A5B7IT05</accession>
<keyword evidence="3" id="KW-1185">Reference proteome</keyword>
<comment type="caution">
    <text evidence="2">The sequence shown here is derived from an EMBL/GenBank/DDBJ whole genome shotgun (WGS) entry which is preliminary data.</text>
</comment>